<dbReference type="Pfam" id="PF20420">
    <property type="entry name" value="DUF6702"/>
    <property type="match status" value="1"/>
</dbReference>
<dbReference type="OrthoDB" id="5735516at2"/>
<evidence type="ECO:0000313" key="2">
    <source>
        <dbReference type="Proteomes" id="UP000292424"/>
    </source>
</evidence>
<accession>A0A5P2G177</accession>
<reference evidence="1 2" key="1">
    <citation type="submission" date="2019-09" db="EMBL/GenBank/DDBJ databases">
        <title>Complete genome sequence of Arachidicoccus sp. B3-10 isolated from apple orchard soil.</title>
        <authorList>
            <person name="Kim H.S."/>
            <person name="Han K.-I."/>
            <person name="Suh M.K."/>
            <person name="Lee K.C."/>
            <person name="Eom M.K."/>
            <person name="Kim J.-S."/>
            <person name="Kang S.W."/>
            <person name="Sin Y."/>
            <person name="Lee J.-S."/>
        </authorList>
    </citation>
    <scope>NUCLEOTIDE SEQUENCE [LARGE SCALE GENOMIC DNA]</scope>
    <source>
        <strain evidence="1 2">B3-10</strain>
    </source>
</reference>
<name>A0A5P2G177_9BACT</name>
<keyword evidence="2" id="KW-1185">Reference proteome</keyword>
<organism evidence="1 2">
    <name type="scientific">Rhizosphaericola mali</name>
    <dbReference type="NCBI Taxonomy" id="2545455"/>
    <lineage>
        <taxon>Bacteria</taxon>
        <taxon>Pseudomonadati</taxon>
        <taxon>Bacteroidota</taxon>
        <taxon>Chitinophagia</taxon>
        <taxon>Chitinophagales</taxon>
        <taxon>Chitinophagaceae</taxon>
        <taxon>Rhizosphaericola</taxon>
    </lineage>
</organism>
<dbReference type="EMBL" id="CP044016">
    <property type="protein sequence ID" value="QES89554.1"/>
    <property type="molecule type" value="Genomic_DNA"/>
</dbReference>
<dbReference type="Proteomes" id="UP000292424">
    <property type="component" value="Chromosome"/>
</dbReference>
<dbReference type="KEGG" id="arac:E0W69_013080"/>
<proteinExistence type="predicted"/>
<dbReference type="AlphaFoldDB" id="A0A5P2G177"/>
<protein>
    <submittedName>
        <fullName evidence="1">Uncharacterized protein</fullName>
    </submittedName>
</protein>
<dbReference type="RefSeq" id="WP_131330497.1">
    <property type="nucleotide sequence ID" value="NZ_CP044016.1"/>
</dbReference>
<evidence type="ECO:0000313" key="1">
    <source>
        <dbReference type="EMBL" id="QES89554.1"/>
    </source>
</evidence>
<sequence>MHLLFIYIFSWLMHPFFVSMTEIKYIPKSQNLEVSVRIFTDDLENTLRKNHPNVIFDILHPKDKALINNWIDAYIRKRLQIKTNGKVSNLHFIGYEQENESIWCYFETDKVTPIKKCDVFNTLLYDYKKEQINMIRVENGPESKSSKMEAPENTVHFSF</sequence>
<dbReference type="InterPro" id="IPR046525">
    <property type="entry name" value="DUF6702"/>
</dbReference>
<gene>
    <name evidence="1" type="ORF">E0W69_013080</name>
</gene>